<keyword evidence="3" id="KW-0540">Nuclease</keyword>
<name>A0ABT0URC8_9ACTN</name>
<dbReference type="InterPro" id="IPR011396">
    <property type="entry name" value="PT_DNA_restrict"/>
</dbReference>
<dbReference type="NCBIfam" id="NF045808">
    <property type="entry name" value="PT-DNA_restrict"/>
    <property type="match status" value="1"/>
</dbReference>
<dbReference type="CDD" id="cd00085">
    <property type="entry name" value="HNHc"/>
    <property type="match status" value="1"/>
</dbReference>
<dbReference type="RefSeq" id="WP_250920146.1">
    <property type="nucleotide sequence ID" value="NZ_JAMQAW010000012.1"/>
</dbReference>
<dbReference type="InterPro" id="IPR003615">
    <property type="entry name" value="HNH_nuc"/>
</dbReference>
<evidence type="ECO:0000313" key="4">
    <source>
        <dbReference type="Proteomes" id="UP001431429"/>
    </source>
</evidence>
<dbReference type="PIRSF" id="PIRSF030850">
    <property type="entry name" value="UCP030850"/>
    <property type="match status" value="1"/>
</dbReference>
<dbReference type="GO" id="GO:0004519">
    <property type="term" value="F:endonuclease activity"/>
    <property type="evidence" value="ECO:0007669"/>
    <property type="project" value="UniProtKB-KW"/>
</dbReference>
<proteinExistence type="predicted"/>
<organism evidence="3 4">
    <name type="scientific">Streptomyces albipurpureus</name>
    <dbReference type="NCBI Taxonomy" id="2897419"/>
    <lineage>
        <taxon>Bacteria</taxon>
        <taxon>Bacillati</taxon>
        <taxon>Actinomycetota</taxon>
        <taxon>Actinomycetes</taxon>
        <taxon>Kitasatosporales</taxon>
        <taxon>Streptomycetaceae</taxon>
        <taxon>Streptomyces</taxon>
    </lineage>
</organism>
<keyword evidence="3" id="KW-0378">Hydrolase</keyword>
<comment type="caution">
    <text evidence="3">The sequence shown here is derived from an EMBL/GenBank/DDBJ whole genome shotgun (WGS) entry which is preliminary data.</text>
</comment>
<evidence type="ECO:0000313" key="3">
    <source>
        <dbReference type="EMBL" id="MCM2389801.1"/>
    </source>
</evidence>
<feature type="domain" description="ScoMcrA-like DNA sulfur-binding" evidence="2">
    <location>
        <begin position="7"/>
        <end position="152"/>
    </location>
</feature>
<dbReference type="Proteomes" id="UP001431429">
    <property type="component" value="Unassembled WGS sequence"/>
</dbReference>
<evidence type="ECO:0000259" key="1">
    <source>
        <dbReference type="Pfam" id="PF13391"/>
    </source>
</evidence>
<accession>A0ABT0URC8</accession>
<dbReference type="InterPro" id="IPR058813">
    <property type="entry name" value="DNA-SBD_ScoMcrA"/>
</dbReference>
<keyword evidence="3" id="KW-0255">Endonuclease</keyword>
<dbReference type="Pfam" id="PF26340">
    <property type="entry name" value="DNA-SBD_ScoMcrA"/>
    <property type="match status" value="1"/>
</dbReference>
<evidence type="ECO:0000259" key="2">
    <source>
        <dbReference type="Pfam" id="PF26340"/>
    </source>
</evidence>
<dbReference type="Pfam" id="PF13391">
    <property type="entry name" value="HNH_2"/>
    <property type="match status" value="1"/>
</dbReference>
<sequence>MDASARWISQFSGLRQWARAGERAPHKPLLLLYALARFQRDGAEPLRYSAVERDLRGLLAEFGPARRTTPAYPFHHLQSDGLWVVRTAQGEGSPGTGERALRESGAAGELAPELRAALEADPGLLERLVGILLERHFAPSLFEDIVAATGLQPQEPQVQSADGSTGVAYALGMRQVRRGAVKMRARVLEAYSGQCAFCGFDGRLGEVAVGLEAAHVRWWAFNGPDEVSNGLCLCTLHHRLFDKGVMGLSPQRRIIVSQRFAGHGEAARTQVFALAGRPLLGPGDAVLDGAHINWHTAQVYKG</sequence>
<reference evidence="3" key="1">
    <citation type="submission" date="2022-06" db="EMBL/GenBank/DDBJ databases">
        <title>Genome public.</title>
        <authorList>
            <person name="Sun Q."/>
        </authorList>
    </citation>
    <scope>NUCLEOTIDE SEQUENCE</scope>
    <source>
        <strain evidence="3">CWNU-1</strain>
    </source>
</reference>
<protein>
    <submittedName>
        <fullName evidence="3">HNH endonuclease</fullName>
    </submittedName>
</protein>
<feature type="domain" description="HNH nuclease" evidence="1">
    <location>
        <begin position="195"/>
        <end position="247"/>
    </location>
</feature>
<keyword evidence="4" id="KW-1185">Reference proteome</keyword>
<gene>
    <name evidence="3" type="ORF">NBG84_16150</name>
</gene>
<dbReference type="EMBL" id="JAMQAW010000012">
    <property type="protein sequence ID" value="MCM2389801.1"/>
    <property type="molecule type" value="Genomic_DNA"/>
</dbReference>